<dbReference type="GO" id="GO:0007186">
    <property type="term" value="P:G protein-coupled receptor signaling pathway"/>
    <property type="evidence" value="ECO:0007669"/>
    <property type="project" value="InterPro"/>
</dbReference>
<proteinExistence type="predicted"/>
<dbReference type="Proteomes" id="UP001153636">
    <property type="component" value="Chromosome 1"/>
</dbReference>
<evidence type="ECO:0000259" key="8">
    <source>
        <dbReference type="Pfam" id="PF10192"/>
    </source>
</evidence>
<keyword evidence="4 7" id="KW-0472">Membrane</keyword>
<dbReference type="Pfam" id="PF10192">
    <property type="entry name" value="GPR180-TMEM145_TM"/>
    <property type="match status" value="1"/>
</dbReference>
<dbReference type="InterPro" id="IPR019336">
    <property type="entry name" value="GPR180/TMEM145_TM"/>
</dbReference>
<protein>
    <recommendedName>
        <fullName evidence="12">Intimal thickness related receptor IRP domain-containing protein</fullName>
    </recommendedName>
</protein>
<feature type="domain" description="GPR180/TMEM145 transmembrane" evidence="8">
    <location>
        <begin position="144"/>
        <end position="359"/>
    </location>
</feature>
<feature type="domain" description="GPR180-like N-terminal" evidence="9">
    <location>
        <begin position="71"/>
        <end position="109"/>
    </location>
</feature>
<evidence type="ECO:0000313" key="11">
    <source>
        <dbReference type="Proteomes" id="UP001153636"/>
    </source>
</evidence>
<feature type="transmembrane region" description="Helical" evidence="7">
    <location>
        <begin position="91"/>
        <end position="111"/>
    </location>
</feature>
<evidence type="ECO:0000256" key="3">
    <source>
        <dbReference type="ARBA" id="ARBA00022989"/>
    </source>
</evidence>
<dbReference type="GO" id="GO:0019236">
    <property type="term" value="P:response to pheromone"/>
    <property type="evidence" value="ECO:0007669"/>
    <property type="project" value="InterPro"/>
</dbReference>
<feature type="transmembrane region" description="Helical" evidence="7">
    <location>
        <begin position="237"/>
        <end position="260"/>
    </location>
</feature>
<evidence type="ECO:0008006" key="12">
    <source>
        <dbReference type="Google" id="ProtNLM"/>
    </source>
</evidence>
<evidence type="ECO:0000256" key="1">
    <source>
        <dbReference type="ARBA" id="ARBA00004141"/>
    </source>
</evidence>
<dbReference type="AlphaFoldDB" id="A0A9P0CK10"/>
<feature type="transmembrane region" description="Helical" evidence="7">
    <location>
        <begin position="131"/>
        <end position="158"/>
    </location>
</feature>
<dbReference type="PANTHER" id="PTHR23252:SF24">
    <property type="entry name" value="TRANSMEMBRANE PROTEIN 145"/>
    <property type="match status" value="1"/>
</dbReference>
<feature type="transmembrane region" description="Helical" evidence="7">
    <location>
        <begin position="280"/>
        <end position="298"/>
    </location>
</feature>
<gene>
    <name evidence="10" type="ORF">PSYICH_LOCUS940</name>
</gene>
<evidence type="ECO:0000256" key="4">
    <source>
        <dbReference type="ARBA" id="ARBA00023136"/>
    </source>
</evidence>
<keyword evidence="5" id="KW-0325">Glycoprotein</keyword>
<comment type="subcellular location">
    <subcellularLocation>
        <location evidence="1">Membrane</location>
        <topology evidence="1">Multi-pass membrane protein</topology>
    </subcellularLocation>
</comment>
<dbReference type="InterPro" id="IPR047831">
    <property type="entry name" value="GPR180/TMEM145"/>
</dbReference>
<dbReference type="InterPro" id="IPR053880">
    <property type="entry name" value="GPR180-like_N"/>
</dbReference>
<evidence type="ECO:0000259" key="9">
    <source>
        <dbReference type="Pfam" id="PF21892"/>
    </source>
</evidence>
<feature type="transmembrane region" description="Helical" evidence="7">
    <location>
        <begin position="310"/>
        <end position="332"/>
    </location>
</feature>
<name>A0A9P0CK10_9CUCU</name>
<dbReference type="EMBL" id="OV651813">
    <property type="protein sequence ID" value="CAH1099536.1"/>
    <property type="molecule type" value="Genomic_DNA"/>
</dbReference>
<dbReference type="Pfam" id="PF21892">
    <property type="entry name" value="TMEM145_N"/>
    <property type="match status" value="1"/>
</dbReference>
<sequence>MNSEYLTTTMYSSSPMQDYETFSTINAEEKLLPLATEGYTTEKTYESTTKKNLSVKSKRAAANFYKDSFIRRGRTVTCHNARRFRSSRERWWFIVISNCNGAKGINIKYKILMTNGPPGDYWHEHFSADEFYILPVLMAFVVAYSFLLLGIVVCTMELKSRQLLHTTYKIFVFSVIIQLFGILFVSSCYLKLAVSGFMVTKMRRFGLVLMGMSETSFLLLLLLLVKGYTVTRGRLPISASIKLTVFMCIYAVTYVSIFIYEAKVFDPGEVLYLYESPAGYGLIILRILAWCMFIYSTIFTLKHYPEKGNFYYPFNIFGTLWFIAGPAFILSANNYIDKWVRESVVFAVLLFISFGGHLMFLILTMPSVANKNFPYHVRTTQIGIMELAGRNGTSTMEQFGHHMYEPTTTFREQTVIIPLTRRTEEIFEGMYNQAAFRRTDLPNENASENEDNREQSDKTIDNVLSWSLAKNVSALELPVNGVNYNSATASAHSRSDNSSPLSRDLSFRENIENPKNLGQNYEDYIRDVPIELFTVSKMLVTTTNNIPKHKNVPPE</sequence>
<evidence type="ECO:0000256" key="7">
    <source>
        <dbReference type="SAM" id="Phobius"/>
    </source>
</evidence>
<feature type="transmembrane region" description="Helical" evidence="7">
    <location>
        <begin position="204"/>
        <end position="225"/>
    </location>
</feature>
<reference evidence="10" key="1">
    <citation type="submission" date="2022-01" db="EMBL/GenBank/DDBJ databases">
        <authorList>
            <person name="King R."/>
        </authorList>
    </citation>
    <scope>NUCLEOTIDE SEQUENCE</scope>
</reference>
<keyword evidence="3 7" id="KW-1133">Transmembrane helix</keyword>
<dbReference type="GO" id="GO:0016020">
    <property type="term" value="C:membrane"/>
    <property type="evidence" value="ECO:0007669"/>
    <property type="project" value="UniProtKB-SubCell"/>
</dbReference>
<feature type="transmembrane region" description="Helical" evidence="7">
    <location>
        <begin position="170"/>
        <end position="192"/>
    </location>
</feature>
<evidence type="ECO:0000256" key="2">
    <source>
        <dbReference type="ARBA" id="ARBA00022692"/>
    </source>
</evidence>
<dbReference type="PANTHER" id="PTHR23252">
    <property type="entry name" value="INTIMAL THICKNESS RECEPTOR-RELATED"/>
    <property type="match status" value="1"/>
</dbReference>
<organism evidence="10 11">
    <name type="scientific">Psylliodes chrysocephalus</name>
    <dbReference type="NCBI Taxonomy" id="3402493"/>
    <lineage>
        <taxon>Eukaryota</taxon>
        <taxon>Metazoa</taxon>
        <taxon>Ecdysozoa</taxon>
        <taxon>Arthropoda</taxon>
        <taxon>Hexapoda</taxon>
        <taxon>Insecta</taxon>
        <taxon>Pterygota</taxon>
        <taxon>Neoptera</taxon>
        <taxon>Endopterygota</taxon>
        <taxon>Coleoptera</taxon>
        <taxon>Polyphaga</taxon>
        <taxon>Cucujiformia</taxon>
        <taxon>Chrysomeloidea</taxon>
        <taxon>Chrysomelidae</taxon>
        <taxon>Galerucinae</taxon>
        <taxon>Alticini</taxon>
        <taxon>Psylliodes</taxon>
    </lineage>
</organism>
<evidence type="ECO:0000256" key="5">
    <source>
        <dbReference type="ARBA" id="ARBA00023180"/>
    </source>
</evidence>
<feature type="transmembrane region" description="Helical" evidence="7">
    <location>
        <begin position="344"/>
        <end position="363"/>
    </location>
</feature>
<feature type="region of interest" description="Disordered" evidence="6">
    <location>
        <begin position="438"/>
        <end position="458"/>
    </location>
</feature>
<keyword evidence="11" id="KW-1185">Reference proteome</keyword>
<keyword evidence="2 7" id="KW-0812">Transmembrane</keyword>
<dbReference type="OrthoDB" id="205745at2759"/>
<evidence type="ECO:0000313" key="10">
    <source>
        <dbReference type="EMBL" id="CAH1099536.1"/>
    </source>
</evidence>
<evidence type="ECO:0000256" key="6">
    <source>
        <dbReference type="SAM" id="MobiDB-lite"/>
    </source>
</evidence>
<accession>A0A9P0CK10</accession>